<keyword evidence="5" id="KW-1185">Reference proteome</keyword>
<dbReference type="InterPro" id="IPR016193">
    <property type="entry name" value="Cytidine_deaminase-like"/>
</dbReference>
<dbReference type="Proteomes" id="UP001321700">
    <property type="component" value="Unassembled WGS sequence"/>
</dbReference>
<dbReference type="Gene3D" id="3.40.140.10">
    <property type="entry name" value="Cytidine Deaminase, domain 2"/>
    <property type="match status" value="1"/>
</dbReference>
<sequence length="269" mass="28740">MQPDDLHAPLRSCAVDRWPQDGQTTDVLAAEVPVALEFNGISHAVMLATPQDLEAFALGFALTEGILDSAAQCYGIEVEPVQTDAVQGLAVKLDIAASCFQRLKSQRRSLAGNTGCGLCGVESLAALGPSLQVMPPQPWLAGLTVETLLRASRALPDHQPLNRACGALHAAAWVSPEGELLAVMEDVGRHNALDKLLGQRARDSRLQEPGFVFMTSRASHELIRKCVRMGVGAMAAISAPTDFAVDVAARSGLQLWGLVRGQRAVRYTR</sequence>
<proteinExistence type="inferred from homology"/>
<name>A0ABU3KQ13_9BURK</name>
<dbReference type="Gene3D" id="3.10.20.10">
    <property type="match status" value="1"/>
</dbReference>
<keyword evidence="1 3" id="KW-0963">Cytoplasm</keyword>
<dbReference type="PIRSF" id="PIRSF015626">
    <property type="entry name" value="FdhD"/>
    <property type="match status" value="1"/>
</dbReference>
<dbReference type="SUPFAM" id="SSF53927">
    <property type="entry name" value="Cytidine deaminase-like"/>
    <property type="match status" value="1"/>
</dbReference>
<dbReference type="InterPro" id="IPR003786">
    <property type="entry name" value="FdhD"/>
</dbReference>
<comment type="subcellular location">
    <subcellularLocation>
        <location evidence="3">Cytoplasm</location>
    </subcellularLocation>
</comment>
<evidence type="ECO:0000256" key="1">
    <source>
        <dbReference type="ARBA" id="ARBA00022490"/>
    </source>
</evidence>
<dbReference type="Pfam" id="PF02634">
    <property type="entry name" value="FdhD-NarQ"/>
    <property type="match status" value="1"/>
</dbReference>
<accession>A0ABU3KQ13</accession>
<comment type="similarity">
    <text evidence="3">Belongs to the FdhD family.</text>
</comment>
<evidence type="ECO:0000256" key="2">
    <source>
        <dbReference type="ARBA" id="ARBA00023150"/>
    </source>
</evidence>
<evidence type="ECO:0000256" key="3">
    <source>
        <dbReference type="HAMAP-Rule" id="MF_00187"/>
    </source>
</evidence>
<feature type="active site" description="Cysteine persulfide intermediate" evidence="3">
    <location>
        <position position="116"/>
    </location>
</feature>
<dbReference type="PANTHER" id="PTHR30592">
    <property type="entry name" value="FORMATE DEHYDROGENASE"/>
    <property type="match status" value="1"/>
</dbReference>
<dbReference type="PANTHER" id="PTHR30592:SF1">
    <property type="entry name" value="SULFUR CARRIER PROTEIN FDHD"/>
    <property type="match status" value="1"/>
</dbReference>
<evidence type="ECO:0000313" key="5">
    <source>
        <dbReference type="Proteomes" id="UP001321700"/>
    </source>
</evidence>
<organism evidence="4 5">
    <name type="scientific">Rhodoferax potami</name>
    <dbReference type="NCBI Taxonomy" id="3068338"/>
    <lineage>
        <taxon>Bacteria</taxon>
        <taxon>Pseudomonadati</taxon>
        <taxon>Pseudomonadota</taxon>
        <taxon>Betaproteobacteria</taxon>
        <taxon>Burkholderiales</taxon>
        <taxon>Comamonadaceae</taxon>
        <taxon>Rhodoferax</taxon>
    </lineage>
</organism>
<dbReference type="EMBL" id="JAVBIK010000001">
    <property type="protein sequence ID" value="MDT7519785.1"/>
    <property type="molecule type" value="Genomic_DNA"/>
</dbReference>
<comment type="function">
    <text evidence="3">Required for formate dehydrogenase (FDH) activity. Acts as a sulfur carrier protein that transfers sulfur from IscS to the molybdenum cofactor prior to its insertion into FDH.</text>
</comment>
<dbReference type="NCBIfam" id="TIGR00129">
    <property type="entry name" value="fdhD_narQ"/>
    <property type="match status" value="1"/>
</dbReference>
<comment type="caution">
    <text evidence="4">The sequence shown here is derived from an EMBL/GenBank/DDBJ whole genome shotgun (WGS) entry which is preliminary data.</text>
</comment>
<dbReference type="RefSeq" id="WP_313875444.1">
    <property type="nucleotide sequence ID" value="NZ_JAVBIK010000001.1"/>
</dbReference>
<reference evidence="4 5" key="1">
    <citation type="submission" date="2023-08" db="EMBL/GenBank/DDBJ databases">
        <title>Rhodoferax potami sp. nov. and Rhodoferax mekongensis sp. nov., isolated from the Mekong River in Thailand.</title>
        <authorList>
            <person name="Kitikhun S."/>
            <person name="Charoenyingcharoen P."/>
            <person name="Siriarchawattana P."/>
            <person name="Likhitrattanapisal S."/>
            <person name="Nilsakha T."/>
            <person name="Chanpet A."/>
            <person name="Rattanawaree P."/>
            <person name="Ingsriswang S."/>
        </authorList>
    </citation>
    <scope>NUCLEOTIDE SEQUENCE [LARGE SCALE GENOMIC DNA]</scope>
    <source>
        <strain evidence="4 5">TBRC 17660</strain>
    </source>
</reference>
<protein>
    <recommendedName>
        <fullName evidence="3">Sulfur carrier protein FdhD</fullName>
    </recommendedName>
</protein>
<comment type="caution">
    <text evidence="3">Lacks conserved residue(s) required for the propagation of feature annotation.</text>
</comment>
<gene>
    <name evidence="3 4" type="primary">fdhD</name>
    <name evidence="4" type="ORF">RAE19_13880</name>
</gene>
<dbReference type="HAMAP" id="MF_00187">
    <property type="entry name" value="FdhD"/>
    <property type="match status" value="1"/>
</dbReference>
<keyword evidence="2 3" id="KW-0501">Molybdenum cofactor biosynthesis</keyword>
<evidence type="ECO:0000313" key="4">
    <source>
        <dbReference type="EMBL" id="MDT7519785.1"/>
    </source>
</evidence>